<accession>A0A6P6US92</accession>
<keyword evidence="5 8" id="KW-0560">Oxidoreductase</keyword>
<reference evidence="11" key="2">
    <citation type="submission" date="2025-08" db="UniProtKB">
        <authorList>
            <consortium name="RefSeq"/>
        </authorList>
    </citation>
    <scope>IDENTIFICATION</scope>
    <source>
        <tissue evidence="11">Leaves</tissue>
    </source>
</reference>
<evidence type="ECO:0000313" key="11">
    <source>
        <dbReference type="RefSeq" id="XP_027092557.2"/>
    </source>
</evidence>
<dbReference type="GO" id="GO:0005506">
    <property type="term" value="F:iron ion binding"/>
    <property type="evidence" value="ECO:0007669"/>
    <property type="project" value="InterPro"/>
</dbReference>
<sequence length="490" mass="55691">MVNSIFLSVLRTKMEDFLLYSPCTILALLVPLYLYLLTRKPKFNKIKLPPGNLGWPVLGENVDFASGGPRKFIEERMSKYSSQVFKTSFMGEKVAVFCGPAGNKFLFSNEDKAVTSWLPRSMRKALLFPSYVDAPLKEVGALQHSFLHEILKPEALKKYIPVMDAMARKHLDAEWSRFQEVKVYHLAKNYTFALACRLFLNIEDPEHVKRLSDPFARVMNGLFSIPLDFPGTAYNGAIKGGNKVREELLKIVTNRKKELLEDESSAGRDLLSRMILVKDEDGKLMNEMEICNNIVGLLVASFDTTSCAVTFVLKNLLELPHIYEKVYQEIMEIAKSKGPDDILSWEDIQKMTYSWNVGRESLRLTPPAQGSFREAKTDFDYAGFTIPKGWKTFWSVYSTHRNPKHFANPDVFDPSRFEGSGPAPFTFIPFGGGPKMCPGKEYARLEILVFMYNVVTRFKMHKLIPDEKIVNLASPTPVNGLPVLLQRRNA</sequence>
<dbReference type="PRINTS" id="PR00463">
    <property type="entry name" value="EP450I"/>
</dbReference>
<evidence type="ECO:0000256" key="4">
    <source>
        <dbReference type="ARBA" id="ARBA00022989"/>
    </source>
</evidence>
<dbReference type="InterPro" id="IPR036396">
    <property type="entry name" value="Cyt_P450_sf"/>
</dbReference>
<evidence type="ECO:0000256" key="5">
    <source>
        <dbReference type="ARBA" id="ARBA00023002"/>
    </source>
</evidence>
<feature type="transmembrane region" description="Helical" evidence="9">
    <location>
        <begin position="17"/>
        <end position="37"/>
    </location>
</feature>
<proteinExistence type="inferred from homology"/>
<evidence type="ECO:0000256" key="3">
    <source>
        <dbReference type="ARBA" id="ARBA00022723"/>
    </source>
</evidence>
<keyword evidence="3 7" id="KW-0479">Metal-binding</keyword>
<feature type="binding site" description="axial binding residue" evidence="7">
    <location>
        <position position="437"/>
    </location>
    <ligand>
        <name>heme</name>
        <dbReference type="ChEBI" id="CHEBI:30413"/>
    </ligand>
    <ligandPart>
        <name>Fe</name>
        <dbReference type="ChEBI" id="CHEBI:18248"/>
    </ligandPart>
</feature>
<dbReference type="GO" id="GO:0016712">
    <property type="term" value="F:oxidoreductase activity, acting on paired donors, with incorporation or reduction of molecular oxygen, reduced flavin or flavoprotein as one donor, and incorporation of one atom of oxygen"/>
    <property type="evidence" value="ECO:0007669"/>
    <property type="project" value="UniProtKB-ARBA"/>
</dbReference>
<dbReference type="PANTHER" id="PTHR24286">
    <property type="entry name" value="CYTOCHROME P450 26"/>
    <property type="match status" value="1"/>
</dbReference>
<dbReference type="PROSITE" id="PS00086">
    <property type="entry name" value="CYTOCHROME_P450"/>
    <property type="match status" value="1"/>
</dbReference>
<dbReference type="GO" id="GO:0016020">
    <property type="term" value="C:membrane"/>
    <property type="evidence" value="ECO:0007669"/>
    <property type="project" value="UniProtKB-SubCell"/>
</dbReference>
<evidence type="ECO:0000256" key="7">
    <source>
        <dbReference type="PIRSR" id="PIRSR602401-1"/>
    </source>
</evidence>
<evidence type="ECO:0000256" key="6">
    <source>
        <dbReference type="ARBA" id="ARBA00023004"/>
    </source>
</evidence>
<comment type="subcellular location">
    <subcellularLocation>
        <location evidence="1">Membrane</location>
        <topology evidence="1">Single-pass membrane protein</topology>
    </subcellularLocation>
</comment>
<comment type="similarity">
    <text evidence="8">Belongs to the cytochrome P450 family.</text>
</comment>
<dbReference type="RefSeq" id="XP_027092557.2">
    <property type="nucleotide sequence ID" value="XM_027236756.2"/>
</dbReference>
<dbReference type="Pfam" id="PF00067">
    <property type="entry name" value="p450"/>
    <property type="match status" value="1"/>
</dbReference>
<comment type="cofactor">
    <cofactor evidence="7">
        <name>heme</name>
        <dbReference type="ChEBI" id="CHEBI:30413"/>
    </cofactor>
</comment>
<keyword evidence="6 7" id="KW-0408">Iron</keyword>
<organism evidence="10 11">
    <name type="scientific">Coffea arabica</name>
    <name type="common">Arabian coffee</name>
    <dbReference type="NCBI Taxonomy" id="13443"/>
    <lineage>
        <taxon>Eukaryota</taxon>
        <taxon>Viridiplantae</taxon>
        <taxon>Streptophyta</taxon>
        <taxon>Embryophyta</taxon>
        <taxon>Tracheophyta</taxon>
        <taxon>Spermatophyta</taxon>
        <taxon>Magnoliopsida</taxon>
        <taxon>eudicotyledons</taxon>
        <taxon>Gunneridae</taxon>
        <taxon>Pentapetalae</taxon>
        <taxon>asterids</taxon>
        <taxon>lamiids</taxon>
        <taxon>Gentianales</taxon>
        <taxon>Rubiaceae</taxon>
        <taxon>Ixoroideae</taxon>
        <taxon>Gardenieae complex</taxon>
        <taxon>Bertiereae - Coffeeae clade</taxon>
        <taxon>Coffeeae</taxon>
        <taxon>Coffea</taxon>
    </lineage>
</organism>
<keyword evidence="2 9" id="KW-0812">Transmembrane</keyword>
<evidence type="ECO:0000256" key="1">
    <source>
        <dbReference type="ARBA" id="ARBA00004167"/>
    </source>
</evidence>
<evidence type="ECO:0000256" key="8">
    <source>
        <dbReference type="RuleBase" id="RU000461"/>
    </source>
</evidence>
<keyword evidence="10" id="KW-1185">Reference proteome</keyword>
<protein>
    <submittedName>
        <fullName evidence="11">Beta-amyrin 6-beta-monooxygenase-like</fullName>
    </submittedName>
</protein>
<gene>
    <name evidence="11" type="primary">LOC113713047</name>
</gene>
<keyword evidence="7 8" id="KW-0349">Heme</keyword>
<keyword evidence="9" id="KW-0472">Membrane</keyword>
<evidence type="ECO:0000313" key="10">
    <source>
        <dbReference type="Proteomes" id="UP001652660"/>
    </source>
</evidence>
<dbReference type="InterPro" id="IPR001128">
    <property type="entry name" value="Cyt_P450"/>
</dbReference>
<dbReference type="CDD" id="cd11043">
    <property type="entry name" value="CYP90-like"/>
    <property type="match status" value="1"/>
</dbReference>
<dbReference type="AlphaFoldDB" id="A0A6P6US92"/>
<dbReference type="OrthoDB" id="3945418at2759"/>
<evidence type="ECO:0000256" key="2">
    <source>
        <dbReference type="ARBA" id="ARBA00022692"/>
    </source>
</evidence>
<dbReference type="InterPro" id="IPR002401">
    <property type="entry name" value="Cyt_P450_E_grp-I"/>
</dbReference>
<dbReference type="InterPro" id="IPR017972">
    <property type="entry name" value="Cyt_P450_CS"/>
</dbReference>
<dbReference type="Gene3D" id="1.10.630.10">
    <property type="entry name" value="Cytochrome P450"/>
    <property type="match status" value="1"/>
</dbReference>
<reference evidence="10" key="1">
    <citation type="journal article" date="2025" name="Foods">
        <title>Unveiling the Microbial Signatures of Arabica Coffee Cherries: Insights into Ripeness Specific Diversity, Functional Traits, and Implications for Quality and Safety.</title>
        <authorList>
            <consortium name="RefSeq"/>
            <person name="Tenea G.N."/>
            <person name="Cifuentes V."/>
            <person name="Reyes P."/>
            <person name="Cevallos-Vallejos M."/>
        </authorList>
    </citation>
    <scope>NUCLEOTIDE SEQUENCE [LARGE SCALE GENOMIC DNA]</scope>
</reference>
<keyword evidence="4 9" id="KW-1133">Transmembrane helix</keyword>
<keyword evidence="8" id="KW-0503">Monooxygenase</keyword>
<dbReference type="PANTHER" id="PTHR24286:SF53">
    <property type="entry name" value="BETA-AMYRIN 28-OXIDASE-LIKE"/>
    <property type="match status" value="1"/>
</dbReference>
<dbReference type="PRINTS" id="PR00385">
    <property type="entry name" value="P450"/>
</dbReference>
<evidence type="ECO:0000256" key="9">
    <source>
        <dbReference type="SAM" id="Phobius"/>
    </source>
</evidence>
<dbReference type="GeneID" id="113713047"/>
<dbReference type="Proteomes" id="UP001652660">
    <property type="component" value="Chromosome 10e"/>
</dbReference>
<dbReference type="GO" id="GO:0020037">
    <property type="term" value="F:heme binding"/>
    <property type="evidence" value="ECO:0007669"/>
    <property type="project" value="InterPro"/>
</dbReference>
<dbReference type="GO" id="GO:0016125">
    <property type="term" value="P:sterol metabolic process"/>
    <property type="evidence" value="ECO:0007669"/>
    <property type="project" value="TreeGrafter"/>
</dbReference>
<name>A0A6P6US92_COFAR</name>
<dbReference type="SUPFAM" id="SSF48264">
    <property type="entry name" value="Cytochrome P450"/>
    <property type="match status" value="1"/>
</dbReference>